<gene>
    <name evidence="1" type="ORF">ROZALSC1DRAFT_22254</name>
</gene>
<protein>
    <submittedName>
        <fullName evidence="1">Uncharacterized protein</fullName>
    </submittedName>
</protein>
<dbReference type="InterPro" id="IPR013951">
    <property type="entry name" value="Rxt3"/>
</dbReference>
<reference evidence="2" key="1">
    <citation type="journal article" date="2018" name="Nat. Microbiol.">
        <title>Leveraging single-cell genomics to expand the fungal tree of life.</title>
        <authorList>
            <person name="Ahrendt S.R."/>
            <person name="Quandt C.A."/>
            <person name="Ciobanu D."/>
            <person name="Clum A."/>
            <person name="Salamov A."/>
            <person name="Andreopoulos B."/>
            <person name="Cheng J.F."/>
            <person name="Woyke T."/>
            <person name="Pelin A."/>
            <person name="Henrissat B."/>
            <person name="Reynolds N.K."/>
            <person name="Benny G.L."/>
            <person name="Smith M.E."/>
            <person name="James T.Y."/>
            <person name="Grigoriev I.V."/>
        </authorList>
    </citation>
    <scope>NUCLEOTIDE SEQUENCE [LARGE SCALE GENOMIC DNA]</scope>
    <source>
        <strain evidence="2">CSF55</strain>
    </source>
</reference>
<sequence length="183" mass="21665">MHDWGLRMFTGPLKLSICLKLSGENREIDMHKQTCFNELKHQNADCKLENIDAIPRQSPNSIPNTEHKTFFGKETQIPKRATFVYEPDLTFPCFRHHINHVFKVQIDKKYLTLANPKVENTHIWGTDIYTDDSDIVASFTRIKRWVHRFRKIWIAISKLDCRKARWCFLENFESGKIKCNKTL</sequence>
<dbReference type="Pfam" id="PF08642">
    <property type="entry name" value="Rxt3"/>
    <property type="match status" value="1"/>
</dbReference>
<organism evidence="1 2">
    <name type="scientific">Rozella allomycis (strain CSF55)</name>
    <dbReference type="NCBI Taxonomy" id="988480"/>
    <lineage>
        <taxon>Eukaryota</taxon>
        <taxon>Fungi</taxon>
        <taxon>Fungi incertae sedis</taxon>
        <taxon>Cryptomycota</taxon>
        <taxon>Cryptomycota incertae sedis</taxon>
        <taxon>Rozella</taxon>
    </lineage>
</organism>
<proteinExistence type="predicted"/>
<evidence type="ECO:0000313" key="1">
    <source>
        <dbReference type="EMBL" id="RKP19492.1"/>
    </source>
</evidence>
<dbReference type="EMBL" id="ML005214">
    <property type="protein sequence ID" value="RKP19492.1"/>
    <property type="molecule type" value="Genomic_DNA"/>
</dbReference>
<evidence type="ECO:0000313" key="2">
    <source>
        <dbReference type="Proteomes" id="UP000281549"/>
    </source>
</evidence>
<dbReference type="Proteomes" id="UP000281549">
    <property type="component" value="Unassembled WGS sequence"/>
</dbReference>
<dbReference type="AlphaFoldDB" id="A0A4P9YK49"/>
<name>A0A4P9YK49_ROZAC</name>
<accession>A0A4P9YK49</accession>